<dbReference type="AlphaFoldDB" id="A0A9Q9MF57"/>
<accession>A0A9Q9MF57</accession>
<keyword evidence="3" id="KW-1185">Reference proteome</keyword>
<name>A0A9Q9MF57_9ACTN</name>
<protein>
    <submittedName>
        <fullName evidence="2">Uncharacterized protein</fullName>
    </submittedName>
</protein>
<sequence length="193" mass="20492">MAADRVSRRRPAAPVRRAFWLVVAAIALLAAQTLAAAVLLARFGGAYAAHGPWSVREQEQIDSMHIRLALTVVLSAGMAVLLVGVATAVPRRHIGTRLLVGSAALLTGVVLLLGVVVNPDNALLAYGAAEEAHLYQVLPLWFSVLSSTAVTGVLAALIAAFVLLGRDAAHDYYHYQDPDNAWTGFSDWSASTR</sequence>
<dbReference type="Proteomes" id="UP001058003">
    <property type="component" value="Chromosome"/>
</dbReference>
<dbReference type="RefSeq" id="WP_156090105.1">
    <property type="nucleotide sequence ID" value="NZ_CP073767.1"/>
</dbReference>
<feature type="transmembrane region" description="Helical" evidence="1">
    <location>
        <begin position="138"/>
        <end position="164"/>
    </location>
</feature>
<keyword evidence="1" id="KW-0472">Membrane</keyword>
<dbReference type="EMBL" id="CP073767">
    <property type="protein sequence ID" value="UWZ50306.1"/>
    <property type="molecule type" value="Genomic_DNA"/>
</dbReference>
<evidence type="ECO:0000313" key="2">
    <source>
        <dbReference type="EMBL" id="UWZ50306.1"/>
    </source>
</evidence>
<organism evidence="2 3">
    <name type="scientific">Dactylosporangium aurantiacum</name>
    <dbReference type="NCBI Taxonomy" id="35754"/>
    <lineage>
        <taxon>Bacteria</taxon>
        <taxon>Bacillati</taxon>
        <taxon>Actinomycetota</taxon>
        <taxon>Actinomycetes</taxon>
        <taxon>Micromonosporales</taxon>
        <taxon>Micromonosporaceae</taxon>
        <taxon>Dactylosporangium</taxon>
    </lineage>
</organism>
<gene>
    <name evidence="2" type="ORF">Daura_26025</name>
</gene>
<keyword evidence="1" id="KW-1133">Transmembrane helix</keyword>
<dbReference type="KEGG" id="daur:Daura_26025"/>
<reference evidence="2" key="1">
    <citation type="submission" date="2021-04" db="EMBL/GenBank/DDBJ databases">
        <title>Dactylosporangium aurantiacum NRRL B-8018 full assembly.</title>
        <authorList>
            <person name="Hartkoorn R.C."/>
            <person name="Beaudoing E."/>
            <person name="Hot D."/>
        </authorList>
    </citation>
    <scope>NUCLEOTIDE SEQUENCE</scope>
    <source>
        <strain evidence="2">NRRL B-8018</strain>
    </source>
</reference>
<keyword evidence="1" id="KW-0812">Transmembrane</keyword>
<feature type="transmembrane region" description="Helical" evidence="1">
    <location>
        <begin position="98"/>
        <end position="118"/>
    </location>
</feature>
<feature type="transmembrane region" description="Helical" evidence="1">
    <location>
        <begin position="64"/>
        <end position="86"/>
    </location>
</feature>
<proteinExistence type="predicted"/>
<evidence type="ECO:0000313" key="3">
    <source>
        <dbReference type="Proteomes" id="UP001058003"/>
    </source>
</evidence>
<evidence type="ECO:0000256" key="1">
    <source>
        <dbReference type="SAM" id="Phobius"/>
    </source>
</evidence>